<gene>
    <name evidence="1" type="ORF">UU56_C0002G0087</name>
</gene>
<comment type="caution">
    <text evidence="1">The sequence shown here is derived from an EMBL/GenBank/DDBJ whole genome shotgun (WGS) entry which is preliminary data.</text>
</comment>
<accession>A0A0G0VZ08</accession>
<sequence length="104" mass="11494">MVESRIGESDPNQSLVINATKKTEGFDLLSEEEKTTTVDFGIAVLSAVKERTGPNKKKVRTALKKVERINGQTGFALKFALMLLEEASLEDAYVRQFTDGVEQS</sequence>
<name>A0A0G0VZ08_9BACT</name>
<dbReference type="AlphaFoldDB" id="A0A0G0VZ08"/>
<proteinExistence type="predicted"/>
<dbReference type="Proteomes" id="UP000034493">
    <property type="component" value="Unassembled WGS sequence"/>
</dbReference>
<dbReference type="EMBL" id="LCBC01000002">
    <property type="protein sequence ID" value="KKS04947.1"/>
    <property type="molecule type" value="Genomic_DNA"/>
</dbReference>
<organism evidence="1 2">
    <name type="scientific">Candidatus Curtissbacteria bacterium GW2011_GWA2_41_24</name>
    <dbReference type="NCBI Taxonomy" id="1618411"/>
    <lineage>
        <taxon>Bacteria</taxon>
        <taxon>Candidatus Curtissiibacteriota</taxon>
    </lineage>
</organism>
<evidence type="ECO:0000313" key="2">
    <source>
        <dbReference type="Proteomes" id="UP000034493"/>
    </source>
</evidence>
<protein>
    <submittedName>
        <fullName evidence="1">Uncharacterized protein</fullName>
    </submittedName>
</protein>
<evidence type="ECO:0000313" key="1">
    <source>
        <dbReference type="EMBL" id="KKS04947.1"/>
    </source>
</evidence>
<reference evidence="1 2" key="1">
    <citation type="journal article" date="2015" name="Nature">
        <title>rRNA introns, odd ribosomes, and small enigmatic genomes across a large radiation of phyla.</title>
        <authorList>
            <person name="Brown C.T."/>
            <person name="Hug L.A."/>
            <person name="Thomas B.C."/>
            <person name="Sharon I."/>
            <person name="Castelle C.J."/>
            <person name="Singh A."/>
            <person name="Wilkins M.J."/>
            <person name="Williams K.H."/>
            <person name="Banfield J.F."/>
        </authorList>
    </citation>
    <scope>NUCLEOTIDE SEQUENCE [LARGE SCALE GENOMIC DNA]</scope>
</reference>